<gene>
    <name evidence="3" type="ORF">FC32_GL001959</name>
</gene>
<dbReference type="STRING" id="1423724.FC32_GL001959"/>
<reference evidence="3 4" key="1">
    <citation type="journal article" date="2015" name="Genome Announc.">
        <title>Expanding the biotechnology potential of lactobacilli through comparative genomics of 213 strains and associated genera.</title>
        <authorList>
            <person name="Sun Z."/>
            <person name="Harris H.M."/>
            <person name="McCann A."/>
            <person name="Guo C."/>
            <person name="Argimon S."/>
            <person name="Zhang W."/>
            <person name="Yang X."/>
            <person name="Jeffery I.B."/>
            <person name="Cooney J.C."/>
            <person name="Kagawa T.F."/>
            <person name="Liu W."/>
            <person name="Song Y."/>
            <person name="Salvetti E."/>
            <person name="Wrobel A."/>
            <person name="Rasinkangas P."/>
            <person name="Parkhill J."/>
            <person name="Rea M.C."/>
            <person name="O'Sullivan O."/>
            <person name="Ritari J."/>
            <person name="Douillard F.P."/>
            <person name="Paul Ross R."/>
            <person name="Yang R."/>
            <person name="Briner A.E."/>
            <person name="Felis G.E."/>
            <person name="de Vos W.M."/>
            <person name="Barrangou R."/>
            <person name="Klaenhammer T.R."/>
            <person name="Caufield P.W."/>
            <person name="Cui Y."/>
            <person name="Zhang H."/>
            <person name="O'Toole P.W."/>
        </authorList>
    </citation>
    <scope>NUCLEOTIDE SEQUENCE [LARGE SCALE GENOMIC DNA]</scope>
    <source>
        <strain evidence="3 4">DSM 16634</strain>
    </source>
</reference>
<dbReference type="AlphaFoldDB" id="A0A0R1TXX2"/>
<sequence>MKKTKRLFTWANFFLMISLLIVIILFVSSSMTYSQQTSVPFLQKYLTNKPYETELLPISFSYGGKVISIESVGYYKFIEFFIRKAAHFFTYFFLGAFLSLGLATYVKRMWIVILSSLILAGGYAAFDEFHQMLTGDRTPLIQDVILDSIGALCGILLAVSCYYIFQKTRTKK</sequence>
<evidence type="ECO:0000259" key="2">
    <source>
        <dbReference type="Pfam" id="PF04892"/>
    </source>
</evidence>
<dbReference type="Pfam" id="PF04892">
    <property type="entry name" value="VanZ"/>
    <property type="match status" value="1"/>
</dbReference>
<keyword evidence="1" id="KW-0812">Transmembrane</keyword>
<dbReference type="PATRIC" id="fig|1423724.4.peg.2043"/>
<dbReference type="RefSeq" id="WP_025087636.1">
    <property type="nucleotide sequence ID" value="NZ_AZFT01000031.1"/>
</dbReference>
<keyword evidence="1" id="KW-0472">Membrane</keyword>
<dbReference type="EMBL" id="AZFT01000031">
    <property type="protein sequence ID" value="KRL86105.1"/>
    <property type="molecule type" value="Genomic_DNA"/>
</dbReference>
<keyword evidence="1" id="KW-1133">Transmembrane helix</keyword>
<proteinExistence type="predicted"/>
<feature type="transmembrane region" description="Helical" evidence="1">
    <location>
        <begin position="85"/>
        <end position="102"/>
    </location>
</feature>
<name>A0A0R1TXX2_9LACO</name>
<evidence type="ECO:0000313" key="3">
    <source>
        <dbReference type="EMBL" id="KRL86105.1"/>
    </source>
</evidence>
<accession>A0A0R1TXX2</accession>
<dbReference type="OrthoDB" id="291892at2"/>
<evidence type="ECO:0000313" key="4">
    <source>
        <dbReference type="Proteomes" id="UP000051324"/>
    </source>
</evidence>
<dbReference type="InterPro" id="IPR016747">
    <property type="entry name" value="Phosphotransbutyrylase"/>
</dbReference>
<protein>
    <submittedName>
        <fullName evidence="3">VanZ family protein</fullName>
    </submittedName>
</protein>
<feature type="transmembrane region" description="Helical" evidence="1">
    <location>
        <begin position="7"/>
        <end position="27"/>
    </location>
</feature>
<dbReference type="InterPro" id="IPR006976">
    <property type="entry name" value="VanZ-like"/>
</dbReference>
<organism evidence="3 4">
    <name type="scientific">Ligilactobacillus apodemi DSM 16634 = JCM 16172</name>
    <dbReference type="NCBI Taxonomy" id="1423724"/>
    <lineage>
        <taxon>Bacteria</taxon>
        <taxon>Bacillati</taxon>
        <taxon>Bacillota</taxon>
        <taxon>Bacilli</taxon>
        <taxon>Lactobacillales</taxon>
        <taxon>Lactobacillaceae</taxon>
        <taxon>Ligilactobacillus</taxon>
    </lineage>
</organism>
<dbReference type="eggNOG" id="COG5652">
    <property type="taxonomic scope" value="Bacteria"/>
</dbReference>
<dbReference type="Proteomes" id="UP000051324">
    <property type="component" value="Unassembled WGS sequence"/>
</dbReference>
<comment type="caution">
    <text evidence="3">The sequence shown here is derived from an EMBL/GenBank/DDBJ whole genome shotgun (WGS) entry which is preliminary data.</text>
</comment>
<feature type="transmembrane region" description="Helical" evidence="1">
    <location>
        <begin position="109"/>
        <end position="126"/>
    </location>
</feature>
<evidence type="ECO:0000256" key="1">
    <source>
        <dbReference type="SAM" id="Phobius"/>
    </source>
</evidence>
<keyword evidence="4" id="KW-1185">Reference proteome</keyword>
<feature type="transmembrane region" description="Helical" evidence="1">
    <location>
        <begin position="146"/>
        <end position="165"/>
    </location>
</feature>
<dbReference type="NCBIfam" id="NF037970">
    <property type="entry name" value="vanZ_1"/>
    <property type="match status" value="1"/>
</dbReference>
<feature type="domain" description="VanZ-like" evidence="2">
    <location>
        <begin position="14"/>
        <end position="159"/>
    </location>
</feature>
<dbReference type="PIRSF" id="PIRSF019083">
    <property type="entry name" value="UCP019083_VanZ"/>
    <property type="match status" value="1"/>
</dbReference>